<evidence type="ECO:0000313" key="2">
    <source>
        <dbReference type="Proteomes" id="UP000030104"/>
    </source>
</evidence>
<dbReference type="HOGENOM" id="CLU_1107442_0_0_1"/>
<evidence type="ECO:0000313" key="1">
    <source>
        <dbReference type="EMBL" id="KGO77190.1"/>
    </source>
</evidence>
<dbReference type="EMBL" id="JQGA01000215">
    <property type="protein sequence ID" value="KGO77190.1"/>
    <property type="molecule type" value="Genomic_DNA"/>
</dbReference>
<comment type="caution">
    <text evidence="1">The sequence shown here is derived from an EMBL/GenBank/DDBJ whole genome shotgun (WGS) entry which is preliminary data.</text>
</comment>
<keyword evidence="2" id="KW-1185">Reference proteome</keyword>
<dbReference type="STRING" id="40296.A0A0A2LLE5"/>
<dbReference type="AlphaFoldDB" id="A0A0A2LLE5"/>
<reference evidence="1 2" key="1">
    <citation type="journal article" date="2015" name="Mol. Plant Microbe Interact.">
        <title>Genome, transcriptome, and functional analyses of Penicillium expansum provide new insights into secondary metabolism and pathogenicity.</title>
        <authorList>
            <person name="Ballester A.R."/>
            <person name="Marcet-Houben M."/>
            <person name="Levin E."/>
            <person name="Sela N."/>
            <person name="Selma-Lazaro C."/>
            <person name="Carmona L."/>
            <person name="Wisniewski M."/>
            <person name="Droby S."/>
            <person name="Gonzalez-Candelas L."/>
            <person name="Gabaldon T."/>
        </authorList>
    </citation>
    <scope>NUCLEOTIDE SEQUENCE [LARGE SCALE GENOMIC DNA]</scope>
    <source>
        <strain evidence="1 2">PHI-1</strain>
    </source>
</reference>
<protein>
    <submittedName>
        <fullName evidence="1">Uncharacterized protein</fullName>
    </submittedName>
</protein>
<name>A0A0A2LLE5_PENIT</name>
<proteinExistence type="predicted"/>
<dbReference type="Proteomes" id="UP000030104">
    <property type="component" value="Unassembled WGS sequence"/>
</dbReference>
<organism evidence="1 2">
    <name type="scientific">Penicillium italicum</name>
    <name type="common">Blue mold</name>
    <dbReference type="NCBI Taxonomy" id="40296"/>
    <lineage>
        <taxon>Eukaryota</taxon>
        <taxon>Fungi</taxon>
        <taxon>Dikarya</taxon>
        <taxon>Ascomycota</taxon>
        <taxon>Pezizomycotina</taxon>
        <taxon>Eurotiomycetes</taxon>
        <taxon>Eurotiomycetidae</taxon>
        <taxon>Eurotiales</taxon>
        <taxon>Aspergillaceae</taxon>
        <taxon>Penicillium</taxon>
    </lineage>
</organism>
<dbReference type="PhylomeDB" id="A0A0A2LLE5"/>
<gene>
    <name evidence="1" type="ORF">PITC_024320</name>
</gene>
<accession>A0A0A2LLE5</accession>
<sequence length="251" mass="29081">MEELPFRNWCLSCLHTSIAEYDPEEKKAFQINCAASEDGTDSSCERCHDRNITCEQASLSFPLPLMHMDHFNSDKLNQPAIGMLGDVYDLCAILEWAGKFWSRHADLYWKMAFRLAICEATKALCLKFEDAERSHRRSHMLSGIDWDDTSREQNADINRYRRFLAKRRRALRASTPPTTGIINRQDWITYNPERLLRLCRGDSGFVEWSKGKTEFLDFVQRKSISIYGGDESNSGRQRLAVIKDTFPAHLM</sequence>
<dbReference type="OrthoDB" id="4310332at2759"/>
<dbReference type="OMA" id="EDEWDSY"/>